<feature type="region of interest" description="Disordered" evidence="1">
    <location>
        <begin position="61"/>
        <end position="92"/>
    </location>
</feature>
<organism evidence="4 5">
    <name type="scientific">Rhizodiscina lignyota</name>
    <dbReference type="NCBI Taxonomy" id="1504668"/>
    <lineage>
        <taxon>Eukaryota</taxon>
        <taxon>Fungi</taxon>
        <taxon>Dikarya</taxon>
        <taxon>Ascomycota</taxon>
        <taxon>Pezizomycotina</taxon>
        <taxon>Dothideomycetes</taxon>
        <taxon>Pleosporomycetidae</taxon>
        <taxon>Aulographales</taxon>
        <taxon>Rhizodiscinaceae</taxon>
        <taxon>Rhizodiscina</taxon>
    </lineage>
</organism>
<dbReference type="Pfam" id="PF12708">
    <property type="entry name" value="Pect-lyase_RHGA_epim"/>
    <property type="match status" value="2"/>
</dbReference>
<dbReference type="CDD" id="cd23668">
    <property type="entry name" value="GH55_beta13glucanase-like"/>
    <property type="match status" value="1"/>
</dbReference>
<feature type="signal peptide" evidence="2">
    <location>
        <begin position="1"/>
        <end position="20"/>
    </location>
</feature>
<reference evidence="4" key="1">
    <citation type="journal article" date="2020" name="Stud. Mycol.">
        <title>101 Dothideomycetes genomes: a test case for predicting lifestyles and emergence of pathogens.</title>
        <authorList>
            <person name="Haridas S."/>
            <person name="Albert R."/>
            <person name="Binder M."/>
            <person name="Bloem J."/>
            <person name="Labutti K."/>
            <person name="Salamov A."/>
            <person name="Andreopoulos B."/>
            <person name="Baker S."/>
            <person name="Barry K."/>
            <person name="Bills G."/>
            <person name="Bluhm B."/>
            <person name="Cannon C."/>
            <person name="Castanera R."/>
            <person name="Culley D."/>
            <person name="Daum C."/>
            <person name="Ezra D."/>
            <person name="Gonzalez J."/>
            <person name="Henrissat B."/>
            <person name="Kuo A."/>
            <person name="Liang C."/>
            <person name="Lipzen A."/>
            <person name="Lutzoni F."/>
            <person name="Magnuson J."/>
            <person name="Mondo S."/>
            <person name="Nolan M."/>
            <person name="Ohm R."/>
            <person name="Pangilinan J."/>
            <person name="Park H.-J."/>
            <person name="Ramirez L."/>
            <person name="Alfaro M."/>
            <person name="Sun H."/>
            <person name="Tritt A."/>
            <person name="Yoshinaga Y."/>
            <person name="Zwiers L.-H."/>
            <person name="Turgeon B."/>
            <person name="Goodwin S."/>
            <person name="Spatafora J."/>
            <person name="Crous P."/>
            <person name="Grigoriev I."/>
        </authorList>
    </citation>
    <scope>NUCLEOTIDE SEQUENCE</scope>
    <source>
        <strain evidence="4">CBS 133067</strain>
    </source>
</reference>
<keyword evidence="4" id="KW-0456">Lyase</keyword>
<dbReference type="InterPro" id="IPR024535">
    <property type="entry name" value="RHGA/B-epi-like_pectate_lyase"/>
</dbReference>
<feature type="compositionally biased region" description="Polar residues" evidence="1">
    <location>
        <begin position="69"/>
        <end position="92"/>
    </location>
</feature>
<feature type="domain" description="Rhamnogalacturonase A/B/Epimerase-like pectate lyase" evidence="3">
    <location>
        <begin position="482"/>
        <end position="534"/>
    </location>
</feature>
<feature type="region of interest" description="Disordered" evidence="1">
    <location>
        <begin position="840"/>
        <end position="885"/>
    </location>
</feature>
<feature type="domain" description="Rhamnogalacturonase A/B/Epimerase-like pectate lyase" evidence="3">
    <location>
        <begin position="138"/>
        <end position="338"/>
    </location>
</feature>
<keyword evidence="2" id="KW-0732">Signal</keyword>
<dbReference type="Proteomes" id="UP000799772">
    <property type="component" value="Unassembled WGS sequence"/>
</dbReference>
<accession>A0A9P4M3C4</accession>
<evidence type="ECO:0000313" key="5">
    <source>
        <dbReference type="Proteomes" id="UP000799772"/>
    </source>
</evidence>
<evidence type="ECO:0000256" key="1">
    <source>
        <dbReference type="SAM" id="MobiDB-lite"/>
    </source>
</evidence>
<comment type="caution">
    <text evidence="4">The sequence shown here is derived from an EMBL/GenBank/DDBJ whole genome shotgun (WGS) entry which is preliminary data.</text>
</comment>
<dbReference type="EMBL" id="ML978131">
    <property type="protein sequence ID" value="KAF2095560.1"/>
    <property type="molecule type" value="Genomic_DNA"/>
</dbReference>
<dbReference type="GO" id="GO:0016829">
    <property type="term" value="F:lyase activity"/>
    <property type="evidence" value="ECO:0007669"/>
    <property type="project" value="UniProtKB-KW"/>
</dbReference>
<proteinExistence type="predicted"/>
<protein>
    <submittedName>
        <fullName evidence="4">Pectin lyase-like protein</fullName>
    </submittedName>
</protein>
<feature type="chain" id="PRO_5040303870" evidence="2">
    <location>
        <begin position="21"/>
        <end position="1079"/>
    </location>
</feature>
<dbReference type="PANTHER" id="PTHR33928">
    <property type="entry name" value="POLYGALACTURONASE QRT3"/>
    <property type="match status" value="1"/>
</dbReference>
<keyword evidence="5" id="KW-1185">Reference proteome</keyword>
<dbReference type="AlphaFoldDB" id="A0A9P4M3C4"/>
<dbReference type="InterPro" id="IPR039279">
    <property type="entry name" value="QRT3-like"/>
</dbReference>
<dbReference type="GO" id="GO:0004650">
    <property type="term" value="F:polygalacturonase activity"/>
    <property type="evidence" value="ECO:0007669"/>
    <property type="project" value="InterPro"/>
</dbReference>
<dbReference type="Gene3D" id="2.160.20.10">
    <property type="entry name" value="Single-stranded right-handed beta-helix, Pectin lyase-like"/>
    <property type="match status" value="2"/>
</dbReference>
<evidence type="ECO:0000256" key="2">
    <source>
        <dbReference type="SAM" id="SignalP"/>
    </source>
</evidence>
<sequence>MYISRVVALAVAACGSVALALPKNGTSKPHPHLEHHRVNATALLYPPYHFTPVNATFKPSSKGLPASAKNHTIHPQSPTKEPKNSTASSNNSTLHFNNFLEEASCTPLAPTNPGTFWYESIDHNGLAPFIEGSGYTVFRNVKDFGAKGDGSTDDSIAIQNAINAGSSQNSRDSGAFGSTGSPAVIYFPQGKYVLQKPIQMYINTFIIGDPNNRPQIQAGSSFSGSTLVFGKDPNLGSSTDCFYSGIKNIIFVSTAISASTTFTLLDWSVSQATQLLNCKFDMPDSSQHTGIAMPEGGSGTMIGNLQFVGGKIGINMSNQQYLLKDITFDGCNVGIFISHVSCFSELMNHSATSGGAGNVGSVAIIDCSVTTTGTFLNTKQESSGDDSIVIENLSADNSVPVTVSAGGNTILTGGVSETWVYGNAYVPGGPITGAHQTGTTYSSSRSQTLLNGGKYITLTPPNYNEYSLDQIVNIKSVSGLPVMGDGQTDDTNNINQILAQSAGCSVVYFPAGTYIVTDTIKIPPGSRIIGEALSAISASGDTFKDANNPVPMVQLGQSGDQGVGQISDMLFTVADVLPGCILLEINMKGAALGDVGIYNSHFRIGGALGSTVETSCQSTTSPCLADFLLLHLTPTSSAYVENMWGWVADHDLDGSLGFARIAGGRGALIESTVGTWMIGTAFEHSTLYQYNINSAQNVFISMQQSETPYWQGNGSPDLAPAPWVANTVTYHDPDFSACAGNDALCRMAWFERISGGSDIFIWGPGFWTFFNHESQTCSGQDGTCQDNAIEVVSNPERLFMYNINTKSNLNVLINNGQTLVTQNNNPGSWGAVVAAFLADSGSSTSTNPPPPPPTGPSGPQVTNSEAFSTGAGNTDNANINDGTGNGGTDTYKCYSGGWQNYPPSSEWIEFDAMWNYSIAAMQSGCSDIGINPDDTNEQIGEIYNAIQQVAQNSLVDHRYILATIMQESIGCVWVGTSFDQDGGANPGLMQSAGGVSYDPSNSQSSITQMVVDGTQGTSQGDGLVQAINIYGNIYEAARYYNSGEVDESDLNNGEGATNTYVTDVANRMTGWVYAAPANC</sequence>
<feature type="compositionally biased region" description="Low complexity" evidence="1">
    <location>
        <begin position="869"/>
        <end position="882"/>
    </location>
</feature>
<name>A0A9P4M3C4_9PEZI</name>
<dbReference type="Gene3D" id="1.10.530.10">
    <property type="match status" value="1"/>
</dbReference>
<dbReference type="SUPFAM" id="SSF51126">
    <property type="entry name" value="Pectin lyase-like"/>
    <property type="match status" value="2"/>
</dbReference>
<dbReference type="FunFam" id="2.160.20.10:FF:000049">
    <property type="entry name" value="Putative exo-beta-1,3-glucanase"/>
    <property type="match status" value="1"/>
</dbReference>
<evidence type="ECO:0000259" key="3">
    <source>
        <dbReference type="Pfam" id="PF12708"/>
    </source>
</evidence>
<evidence type="ECO:0000313" key="4">
    <source>
        <dbReference type="EMBL" id="KAF2095560.1"/>
    </source>
</evidence>
<dbReference type="InterPro" id="IPR012334">
    <property type="entry name" value="Pectin_lyas_fold"/>
</dbReference>
<gene>
    <name evidence="4" type="ORF">NA57DRAFT_67928</name>
</gene>
<dbReference type="OrthoDB" id="1046782at2759"/>
<feature type="compositionally biased region" description="Pro residues" evidence="1">
    <location>
        <begin position="847"/>
        <end position="856"/>
    </location>
</feature>
<dbReference type="PANTHER" id="PTHR33928:SF2">
    <property type="entry name" value="PECTATE LYASE SUPERFAMILY PROTEIN DOMAIN-CONTAINING PROTEIN-RELATED"/>
    <property type="match status" value="1"/>
</dbReference>
<dbReference type="InterPro" id="IPR011050">
    <property type="entry name" value="Pectin_lyase_fold/virulence"/>
</dbReference>